<keyword evidence="7" id="KW-1185">Reference proteome</keyword>
<dbReference type="GO" id="GO:0004674">
    <property type="term" value="F:protein serine/threonine kinase activity"/>
    <property type="evidence" value="ECO:0007669"/>
    <property type="project" value="TreeGrafter"/>
</dbReference>
<dbReference type="AlphaFoldDB" id="A0AAD7TQA6"/>
<reference evidence="6" key="1">
    <citation type="submission" date="2022-11" db="EMBL/GenBank/DDBJ databases">
        <title>Genome Sequence of Cubamyces cubensis.</title>
        <authorList>
            <person name="Buettner E."/>
        </authorList>
    </citation>
    <scope>NUCLEOTIDE SEQUENCE</scope>
    <source>
        <strain evidence="6">MPL-01</strain>
    </source>
</reference>
<dbReference type="EMBL" id="JAPEVG010000252">
    <property type="protein sequence ID" value="KAJ8472618.1"/>
    <property type="molecule type" value="Genomic_DNA"/>
</dbReference>
<dbReference type="PANTHER" id="PTHR43289">
    <property type="entry name" value="MITOGEN-ACTIVATED PROTEIN KINASE KINASE KINASE 20-RELATED"/>
    <property type="match status" value="1"/>
</dbReference>
<comment type="caution">
    <text evidence="6">The sequence shown here is derived from an EMBL/GenBank/DDBJ whole genome shotgun (WGS) entry which is preliminary data.</text>
</comment>
<accession>A0AAD7TQA6</accession>
<evidence type="ECO:0000259" key="5">
    <source>
        <dbReference type="PROSITE" id="PS50011"/>
    </source>
</evidence>
<evidence type="ECO:0000313" key="7">
    <source>
        <dbReference type="Proteomes" id="UP001215151"/>
    </source>
</evidence>
<keyword evidence="2" id="KW-0547">Nucleotide-binding</keyword>
<evidence type="ECO:0000313" key="6">
    <source>
        <dbReference type="EMBL" id="KAJ8472618.1"/>
    </source>
</evidence>
<evidence type="ECO:0000256" key="3">
    <source>
        <dbReference type="ARBA" id="ARBA00022777"/>
    </source>
</evidence>
<keyword evidence="4" id="KW-0067">ATP-binding</keyword>
<name>A0AAD7TQA6_9APHY</name>
<feature type="domain" description="Protein kinase" evidence="5">
    <location>
        <begin position="58"/>
        <end position="371"/>
    </location>
</feature>
<gene>
    <name evidence="6" type="ORF">ONZ51_g8388</name>
</gene>
<proteinExistence type="predicted"/>
<keyword evidence="3" id="KW-0418">Kinase</keyword>
<evidence type="ECO:0000256" key="2">
    <source>
        <dbReference type="ARBA" id="ARBA00022741"/>
    </source>
</evidence>
<dbReference type="PANTHER" id="PTHR43289:SF33">
    <property type="entry name" value="SERINE_THREONINE KINASE 31"/>
    <property type="match status" value="1"/>
</dbReference>
<dbReference type="InterPro" id="IPR000719">
    <property type="entry name" value="Prot_kinase_dom"/>
</dbReference>
<protein>
    <recommendedName>
        <fullName evidence="5">Protein kinase domain-containing protein</fullName>
    </recommendedName>
</protein>
<dbReference type="InterPro" id="IPR011009">
    <property type="entry name" value="Kinase-like_dom_sf"/>
</dbReference>
<evidence type="ECO:0000256" key="1">
    <source>
        <dbReference type="ARBA" id="ARBA00022679"/>
    </source>
</evidence>
<dbReference type="GO" id="GO:0005524">
    <property type="term" value="F:ATP binding"/>
    <property type="evidence" value="ECO:0007669"/>
    <property type="project" value="UniProtKB-KW"/>
</dbReference>
<sequence length="371" mass="42898">MSSNRTLPDYVYLPPAAAQHYAKATRKGRYELLPSEVEWRDRQKHLAQRGYLLRPRYFENWKPSWIGTNIHPHFCEDSIILINYHVIDATRQRDGKRVAIKVILNDSDELHIAEYLASVRGEEHHCVTALDVLQDPLDAQRSLLVMPFLRPYNNPEFQLFGEIVDFVGQMLDGLAFLHRHRIAHRDIASANVMMDATPIYPDGYHPVRIHRAPDAIHDTDPLSRIEHPVKYLYVDFGLSVRFPEGARSLVDGKVGRDTDIPEMSSEKPYDAFKADIYALGNLFDKEIAQRFDNVKFLLPLIELMKQHEPDLRPSPDELVKMFNQMRALLQESALRRRLVLTSEPTYERLFNDTVAVAREGFSNLKRMVGQS</sequence>
<evidence type="ECO:0000256" key="4">
    <source>
        <dbReference type="ARBA" id="ARBA00022840"/>
    </source>
</evidence>
<dbReference type="SUPFAM" id="SSF56112">
    <property type="entry name" value="Protein kinase-like (PK-like)"/>
    <property type="match status" value="1"/>
</dbReference>
<dbReference type="Pfam" id="PF00069">
    <property type="entry name" value="Pkinase"/>
    <property type="match status" value="1"/>
</dbReference>
<dbReference type="Gene3D" id="1.10.510.10">
    <property type="entry name" value="Transferase(Phosphotransferase) domain 1"/>
    <property type="match status" value="1"/>
</dbReference>
<dbReference type="Proteomes" id="UP001215151">
    <property type="component" value="Unassembled WGS sequence"/>
</dbReference>
<dbReference type="PROSITE" id="PS50011">
    <property type="entry name" value="PROTEIN_KINASE_DOM"/>
    <property type="match status" value="1"/>
</dbReference>
<organism evidence="6 7">
    <name type="scientific">Trametes cubensis</name>
    <dbReference type="NCBI Taxonomy" id="1111947"/>
    <lineage>
        <taxon>Eukaryota</taxon>
        <taxon>Fungi</taxon>
        <taxon>Dikarya</taxon>
        <taxon>Basidiomycota</taxon>
        <taxon>Agaricomycotina</taxon>
        <taxon>Agaricomycetes</taxon>
        <taxon>Polyporales</taxon>
        <taxon>Polyporaceae</taxon>
        <taxon>Trametes</taxon>
    </lineage>
</organism>
<dbReference type="SMART" id="SM00220">
    <property type="entry name" value="S_TKc"/>
    <property type="match status" value="1"/>
</dbReference>
<keyword evidence="1" id="KW-0808">Transferase</keyword>